<feature type="non-terminal residue" evidence="4">
    <location>
        <position position="1"/>
    </location>
</feature>
<name>A0A850ZGW6_9PASS</name>
<keyword evidence="2" id="KW-0175">Coiled coil</keyword>
<evidence type="ECO:0000259" key="3">
    <source>
        <dbReference type="PROSITE" id="PS51842"/>
    </source>
</evidence>
<dbReference type="GO" id="GO:0005615">
    <property type="term" value="C:extracellular space"/>
    <property type="evidence" value="ECO:0007669"/>
    <property type="project" value="TreeGrafter"/>
</dbReference>
<keyword evidence="1" id="KW-0403">Intermediate filament</keyword>
<dbReference type="PANTHER" id="PTHR45616">
    <property type="entry name" value="GATA-TYPE DOMAIN-CONTAINING PROTEIN"/>
    <property type="match status" value="1"/>
</dbReference>
<proteinExistence type="predicted"/>
<dbReference type="InterPro" id="IPR039008">
    <property type="entry name" value="IF_rod_dom"/>
</dbReference>
<dbReference type="AlphaFoldDB" id="A0A850ZGW6"/>
<gene>
    <name evidence="4" type="primary">K2co_1</name>
    <name evidence="4" type="ORF">TICMUR_R03656</name>
</gene>
<dbReference type="EMBL" id="WAAG01071153">
    <property type="protein sequence ID" value="NWI04791.1"/>
    <property type="molecule type" value="Genomic_DNA"/>
</dbReference>
<protein>
    <submittedName>
        <fullName evidence="4">K2CO protein</fullName>
    </submittedName>
</protein>
<feature type="non-terminal residue" evidence="4">
    <location>
        <position position="236"/>
    </location>
</feature>
<dbReference type="PANTHER" id="PTHR45616:SF19">
    <property type="entry name" value="KERATIN 90"/>
    <property type="match status" value="1"/>
</dbReference>
<dbReference type="GO" id="GO:0031424">
    <property type="term" value="P:keratinization"/>
    <property type="evidence" value="ECO:0007669"/>
    <property type="project" value="TreeGrafter"/>
</dbReference>
<keyword evidence="5" id="KW-1185">Reference proteome</keyword>
<dbReference type="GO" id="GO:0030280">
    <property type="term" value="F:structural constituent of skin epidermis"/>
    <property type="evidence" value="ECO:0007669"/>
    <property type="project" value="TreeGrafter"/>
</dbReference>
<evidence type="ECO:0000313" key="5">
    <source>
        <dbReference type="Proteomes" id="UP000629438"/>
    </source>
</evidence>
<organism evidence="4 5">
    <name type="scientific">Tichodroma muraria</name>
    <dbReference type="NCBI Taxonomy" id="237442"/>
    <lineage>
        <taxon>Eukaryota</taxon>
        <taxon>Metazoa</taxon>
        <taxon>Chordata</taxon>
        <taxon>Craniata</taxon>
        <taxon>Vertebrata</taxon>
        <taxon>Euteleostomi</taxon>
        <taxon>Archelosauria</taxon>
        <taxon>Archosauria</taxon>
        <taxon>Dinosauria</taxon>
        <taxon>Saurischia</taxon>
        <taxon>Theropoda</taxon>
        <taxon>Coelurosauria</taxon>
        <taxon>Aves</taxon>
        <taxon>Neognathae</taxon>
        <taxon>Neoaves</taxon>
        <taxon>Telluraves</taxon>
        <taxon>Australaves</taxon>
        <taxon>Passeriformes</taxon>
        <taxon>Sittidae</taxon>
        <taxon>Tichodroma</taxon>
    </lineage>
</organism>
<comment type="caution">
    <text evidence="4">The sequence shown here is derived from an EMBL/GenBank/DDBJ whole genome shotgun (WGS) entry which is preliminary data.</text>
</comment>
<reference evidence="4" key="1">
    <citation type="submission" date="2019-09" db="EMBL/GenBank/DDBJ databases">
        <title>Bird 10,000 Genomes (B10K) Project - Family phase.</title>
        <authorList>
            <person name="Zhang G."/>
        </authorList>
    </citation>
    <scope>NUCLEOTIDE SEQUENCE</scope>
    <source>
        <strain evidence="4">B10K-DU-012-47</strain>
    </source>
</reference>
<dbReference type="PROSITE" id="PS51842">
    <property type="entry name" value="IF_ROD_2"/>
    <property type="match status" value="1"/>
</dbReference>
<dbReference type="GO" id="GO:0045095">
    <property type="term" value="C:keratin filament"/>
    <property type="evidence" value="ECO:0007669"/>
    <property type="project" value="TreeGrafter"/>
</dbReference>
<evidence type="ECO:0000256" key="1">
    <source>
        <dbReference type="ARBA" id="ARBA00022754"/>
    </source>
</evidence>
<feature type="domain" description="IF rod" evidence="3">
    <location>
        <begin position="45"/>
        <end position="236"/>
    </location>
</feature>
<dbReference type="Proteomes" id="UP000629438">
    <property type="component" value="Unassembled WGS sequence"/>
</dbReference>
<dbReference type="SMART" id="SM01391">
    <property type="entry name" value="Filament"/>
    <property type="match status" value="1"/>
</dbReference>
<evidence type="ECO:0000313" key="4">
    <source>
        <dbReference type="EMBL" id="NWI04791.1"/>
    </source>
</evidence>
<dbReference type="OrthoDB" id="2441647at2759"/>
<sequence>GHSPRAGAGLGCGPGGIRVVVVHQRPLVPLNLETGPNTQQVRQEEKDQVKSLSNRFASFINKARHFLQQQHRILETEWSLLEDQKIVQNNPGPTLEFYTSNTGQQLEALGGERLQLKALQDVVEDWVCFRYKGFTQGPREGLLPPPLSPFQDAAYVNKVDLGTRLDALTGEMKFLQTLYEAVRASVLDHISDTSVALSLDSSRDQDLDSIIAKVEAQDEQISNRSRAEAGSWYREK</sequence>
<dbReference type="SUPFAM" id="SSF64593">
    <property type="entry name" value="Intermediate filament protein, coiled coil region"/>
    <property type="match status" value="1"/>
</dbReference>
<evidence type="ECO:0000256" key="2">
    <source>
        <dbReference type="ARBA" id="ARBA00023054"/>
    </source>
</evidence>
<dbReference type="Pfam" id="PF00038">
    <property type="entry name" value="Filament"/>
    <property type="match status" value="1"/>
</dbReference>
<accession>A0A850ZGW6</accession>
<dbReference type="GO" id="GO:0045109">
    <property type="term" value="P:intermediate filament organization"/>
    <property type="evidence" value="ECO:0007669"/>
    <property type="project" value="TreeGrafter"/>
</dbReference>